<evidence type="ECO:0000313" key="1">
    <source>
        <dbReference type="Proteomes" id="UP000515154"/>
    </source>
</evidence>
<accession>A0A6P7SH19</accession>
<name>A0A6P7SH19_9MOLL</name>
<dbReference type="InterPro" id="IPR028280">
    <property type="entry name" value="Njmu-R1"/>
</dbReference>
<evidence type="ECO:0000313" key="2">
    <source>
        <dbReference type="RefSeq" id="XP_029637709.1"/>
    </source>
</evidence>
<organism evidence="1 2">
    <name type="scientific">Octopus sinensis</name>
    <name type="common">East Asian common octopus</name>
    <dbReference type="NCBI Taxonomy" id="2607531"/>
    <lineage>
        <taxon>Eukaryota</taxon>
        <taxon>Metazoa</taxon>
        <taxon>Spiralia</taxon>
        <taxon>Lophotrochozoa</taxon>
        <taxon>Mollusca</taxon>
        <taxon>Cephalopoda</taxon>
        <taxon>Coleoidea</taxon>
        <taxon>Octopodiformes</taxon>
        <taxon>Octopoda</taxon>
        <taxon>Incirrata</taxon>
        <taxon>Octopodidae</taxon>
        <taxon>Octopus</taxon>
    </lineage>
</organism>
<dbReference type="GO" id="GO:0099041">
    <property type="term" value="P:vesicle tethering to Golgi"/>
    <property type="evidence" value="ECO:0007669"/>
    <property type="project" value="InterPro"/>
</dbReference>
<dbReference type="KEGG" id="osn:115212983"/>
<protein>
    <submittedName>
        <fullName evidence="2">Protein Njmu-R1 isoform X1</fullName>
    </submittedName>
</protein>
<dbReference type="PANTHER" id="PTHR14416">
    <property type="entry name" value="PROTEIN NJMU-R1"/>
    <property type="match status" value="1"/>
</dbReference>
<reference evidence="2" key="1">
    <citation type="submission" date="2025-08" db="UniProtKB">
        <authorList>
            <consortium name="RefSeq"/>
        </authorList>
    </citation>
    <scope>IDENTIFICATION</scope>
</reference>
<dbReference type="PANTHER" id="PTHR14416:SF2">
    <property type="entry name" value="PROTEIN NJMU-R1"/>
    <property type="match status" value="1"/>
</dbReference>
<dbReference type="Proteomes" id="UP000515154">
    <property type="component" value="Linkage group LG6"/>
</dbReference>
<dbReference type="RefSeq" id="XP_029637709.1">
    <property type="nucleotide sequence ID" value="XM_029781849.2"/>
</dbReference>
<dbReference type="GO" id="GO:0005802">
    <property type="term" value="C:trans-Golgi network"/>
    <property type="evidence" value="ECO:0007669"/>
    <property type="project" value="InterPro"/>
</dbReference>
<proteinExistence type="predicted"/>
<dbReference type="AlphaFoldDB" id="A0A6P7SH19"/>
<keyword evidence="1" id="KW-1185">Reference proteome</keyword>
<gene>
    <name evidence="2" type="primary">LOC115212983</name>
</gene>
<dbReference type="Pfam" id="PF15053">
    <property type="entry name" value="Njmu-R1"/>
    <property type="match status" value="2"/>
</dbReference>
<sequence length="431" mass="48617">MVDTSGNLSDSPYDNIPPTQIQRQHFYALYTFHSTRSKPRKCQEKSEAAVEDQEKGDDDIEELSLSIVATDLNAGIEIELRKCLVQRLSKGVDCIGSGNVVSLTSSENSDFPSVCYYCLWKSDSNPACKSTPVLPPSPKSRTTSTGDYLVCFLFSQEDSLEHFRVDLDDYSGGVLQYLDAEITKVTDKNSKLSQIDTCVKDYLEAWPVIAMDYLCRCIDVLHDSIHHLIYCALLGIQLEINGGSEQLRKDIQNFIRSCTLDGISNLHSSCNMSSSGDSWQTLDVQPVLHTGTSTANYPAKGEKESSKTICLTIDQGKSFKFEPDESCRFCKDWAEKLINSDRHNALCLKVTIDSYKLQCIQDINTLNRFLKLAENDHYALYRAYMFLKYSGYTNILLKYCQLLDLKSDDKDALAVLKEFIQETEEMSQTMS</sequence>